<proteinExistence type="predicted"/>
<keyword evidence="2" id="KW-1185">Reference proteome</keyword>
<name>A0ACC0AV29_CATRO</name>
<reference evidence="2" key="1">
    <citation type="journal article" date="2023" name="Nat. Plants">
        <title>Single-cell RNA sequencing provides a high-resolution roadmap for understanding the multicellular compartmentation of specialized metabolism.</title>
        <authorList>
            <person name="Sun S."/>
            <person name="Shen X."/>
            <person name="Li Y."/>
            <person name="Li Y."/>
            <person name="Wang S."/>
            <person name="Li R."/>
            <person name="Zhang H."/>
            <person name="Shen G."/>
            <person name="Guo B."/>
            <person name="Wei J."/>
            <person name="Xu J."/>
            <person name="St-Pierre B."/>
            <person name="Chen S."/>
            <person name="Sun C."/>
        </authorList>
    </citation>
    <scope>NUCLEOTIDE SEQUENCE [LARGE SCALE GENOMIC DNA]</scope>
</reference>
<dbReference type="Proteomes" id="UP001060085">
    <property type="component" value="Linkage Group LG05"/>
</dbReference>
<dbReference type="EMBL" id="CM044705">
    <property type="protein sequence ID" value="KAI5664749.1"/>
    <property type="molecule type" value="Genomic_DNA"/>
</dbReference>
<accession>A0ACC0AV29</accession>
<comment type="caution">
    <text evidence="1">The sequence shown here is derived from an EMBL/GenBank/DDBJ whole genome shotgun (WGS) entry which is preliminary data.</text>
</comment>
<sequence length="362" mass="41299">MASSLQQWESDPLFSAAEVVQDSADRVDSIFRLLLHEESLSKGYNLEAEARLQQSVEYHRRDLATILETAKWQLEDFEREVNFLAAADNSQERQNVIYRHRQFVQAIREQIMNVEKSMEKFSIGNSARKNGWGNLNEQDRDGLASFLSGEASVKNARSQNSIVDTRMFRKFLDPAGSSSITEEIAELETESSNMKGFGNSDPNFHLRESKLRKDRSDIDFGALSTQENACSCDEGIWDLEANESKAKTFSKQNKLRDYYSKINPFRPLRNFIPTYGSVGYRSITKRWKDGEEQRHFPSGGNLSRAIQEVFAGIMYSCGWARSRMERYQRSSNDIQVCSHPVVVIMAMLLTLTVLGILASKIL</sequence>
<evidence type="ECO:0000313" key="2">
    <source>
        <dbReference type="Proteomes" id="UP001060085"/>
    </source>
</evidence>
<gene>
    <name evidence="1" type="ORF">M9H77_24072</name>
</gene>
<organism evidence="1 2">
    <name type="scientific">Catharanthus roseus</name>
    <name type="common">Madagascar periwinkle</name>
    <name type="synonym">Vinca rosea</name>
    <dbReference type="NCBI Taxonomy" id="4058"/>
    <lineage>
        <taxon>Eukaryota</taxon>
        <taxon>Viridiplantae</taxon>
        <taxon>Streptophyta</taxon>
        <taxon>Embryophyta</taxon>
        <taxon>Tracheophyta</taxon>
        <taxon>Spermatophyta</taxon>
        <taxon>Magnoliopsida</taxon>
        <taxon>eudicotyledons</taxon>
        <taxon>Gunneridae</taxon>
        <taxon>Pentapetalae</taxon>
        <taxon>asterids</taxon>
        <taxon>lamiids</taxon>
        <taxon>Gentianales</taxon>
        <taxon>Apocynaceae</taxon>
        <taxon>Rauvolfioideae</taxon>
        <taxon>Vinceae</taxon>
        <taxon>Catharanthinae</taxon>
        <taxon>Catharanthus</taxon>
    </lineage>
</organism>
<evidence type="ECO:0000313" key="1">
    <source>
        <dbReference type="EMBL" id="KAI5664749.1"/>
    </source>
</evidence>
<protein>
    <submittedName>
        <fullName evidence="1">Uncharacterized protein</fullName>
    </submittedName>
</protein>